<feature type="transmembrane region" description="Helical" evidence="1">
    <location>
        <begin position="92"/>
        <end position="109"/>
    </location>
</feature>
<feature type="transmembrane region" description="Helical" evidence="1">
    <location>
        <begin position="129"/>
        <end position="146"/>
    </location>
</feature>
<name>Q7R8J9_PLAYO</name>
<reference evidence="2 3" key="1">
    <citation type="journal article" date="2002" name="Nature">
        <title>Genome sequence and comparative analysis of the model rodent malaria parasite Plasmodium yoelii yoelii.</title>
        <authorList>
            <person name="Carlton J.M."/>
            <person name="Angiuoli S.V."/>
            <person name="Suh B.B."/>
            <person name="Kooij T.W."/>
            <person name="Pertea M."/>
            <person name="Silva J.C."/>
            <person name="Ermolaeva M.D."/>
            <person name="Allen J.E."/>
            <person name="Selengut J.D."/>
            <person name="Koo H.L."/>
            <person name="Peterson J.D."/>
            <person name="Pop M."/>
            <person name="Kosack D.S."/>
            <person name="Shumway M.F."/>
            <person name="Bidwell S.L."/>
            <person name="Shallom S.J."/>
            <person name="van Aken S.E."/>
            <person name="Riedmuller S.B."/>
            <person name="Feldblyum T.V."/>
            <person name="Cho J.K."/>
            <person name="Quackenbush J."/>
            <person name="Sedegah M."/>
            <person name="Shoaibi A."/>
            <person name="Cummings L.M."/>
            <person name="Florens L."/>
            <person name="Yates J.R."/>
            <person name="Raine J.D."/>
            <person name="Sinden R.E."/>
            <person name="Harris M.A."/>
            <person name="Cunningham D.A."/>
            <person name="Preiser P.R."/>
            <person name="Bergman L.W."/>
            <person name="Vaidya A.B."/>
            <person name="van Lin L.H."/>
            <person name="Janse C.J."/>
            <person name="Waters A.P."/>
            <person name="Smith H.O."/>
            <person name="White O.R."/>
            <person name="Salzberg S.L."/>
            <person name="Venter J.C."/>
            <person name="Fraser C.M."/>
            <person name="Hoffman S.L."/>
            <person name="Gardner M.J."/>
            <person name="Carucci D.J."/>
        </authorList>
    </citation>
    <scope>NUCLEOTIDE SEQUENCE [LARGE SCALE GENOMIC DNA]</scope>
    <source>
        <strain evidence="2 3">17XNL</strain>
    </source>
</reference>
<comment type="caution">
    <text evidence="2">The sequence shown here is derived from an EMBL/GenBank/DDBJ whole genome shotgun (WGS) entry which is preliminary data.</text>
</comment>
<organism evidence="2 3">
    <name type="scientific">Plasmodium yoelii yoelii</name>
    <dbReference type="NCBI Taxonomy" id="73239"/>
    <lineage>
        <taxon>Eukaryota</taxon>
        <taxon>Sar</taxon>
        <taxon>Alveolata</taxon>
        <taxon>Apicomplexa</taxon>
        <taxon>Aconoidasida</taxon>
        <taxon>Haemosporida</taxon>
        <taxon>Plasmodiidae</taxon>
        <taxon>Plasmodium</taxon>
        <taxon>Plasmodium (Vinckeia)</taxon>
    </lineage>
</organism>
<evidence type="ECO:0000313" key="3">
    <source>
        <dbReference type="Proteomes" id="UP000008553"/>
    </source>
</evidence>
<protein>
    <submittedName>
        <fullName evidence="2">Uncharacterized protein</fullName>
    </submittedName>
</protein>
<proteinExistence type="predicted"/>
<dbReference type="Proteomes" id="UP000008553">
    <property type="component" value="Unassembled WGS sequence"/>
</dbReference>
<evidence type="ECO:0000256" key="1">
    <source>
        <dbReference type="SAM" id="Phobius"/>
    </source>
</evidence>
<keyword evidence="1" id="KW-1133">Transmembrane helix</keyword>
<keyword evidence="1" id="KW-0812">Transmembrane</keyword>
<feature type="non-terminal residue" evidence="2">
    <location>
        <position position="1"/>
    </location>
</feature>
<dbReference type="KEGG" id="pyo:PY17X_1119900"/>
<keyword evidence="3" id="KW-1185">Reference proteome</keyword>
<dbReference type="InParanoid" id="Q7R8J9"/>
<sequence length="297" mass="35943">NKKLTNKIEELLQKYIPSMSNINVKYIDDFVNEQVIMSSYKNGENETISNENRSILNLLYNQEYTYNFSLYDENKFYENKSQHIMNKILKNYFFLICYILNLPLKYHIFKSYINLFDTLLDIFKDHRNIYYSFNICDISLICTFFLKKKIIDDKIVNKLFNILNYKIDELLLNTSNQDISSNSNMSNNEKLKLITKKNEYPIPLNDIIIFLHFINFYNLKYDKLCKQLIMICFNKYHHLNDTQQFIFFNSIEAMKKKNIMSDLKYILDYFMYDKNMEFFLNRNKNIQKESLGLLFAN</sequence>
<dbReference type="EMBL" id="AABL01002600">
    <property type="protein sequence ID" value="EAA19605.1"/>
    <property type="molecule type" value="Genomic_DNA"/>
</dbReference>
<evidence type="ECO:0000313" key="2">
    <source>
        <dbReference type="EMBL" id="EAA19605.1"/>
    </source>
</evidence>
<dbReference type="AlphaFoldDB" id="Q7R8J9"/>
<gene>
    <name evidence="2" type="ORF">PY07223</name>
</gene>
<dbReference type="PaxDb" id="73239-Q7R8J9"/>
<keyword evidence="1" id="KW-0472">Membrane</keyword>
<accession>Q7R8J9</accession>